<evidence type="ECO:0000256" key="1">
    <source>
        <dbReference type="ARBA" id="ARBA00022553"/>
    </source>
</evidence>
<dbReference type="CDD" id="cd00383">
    <property type="entry name" value="trans_reg_C"/>
    <property type="match status" value="1"/>
</dbReference>
<dbReference type="EMBL" id="JANFWR010000044">
    <property type="protein sequence ID" value="MCW0401385.1"/>
    <property type="molecule type" value="Genomic_DNA"/>
</dbReference>
<feature type="domain" description="OmpR/PhoB-type" evidence="9">
    <location>
        <begin position="131"/>
        <end position="233"/>
    </location>
</feature>
<sequence length="242" mass="26511">MLSDNRWLAKILVADADAVLRDRIRDYLACFNLQAHDADSAPHLQAQLAAGHYDAVVLDAGLDGAEGLRLCRQLRDRGDIAIVMMADRAEPVDRVIGLDLGADDFLVRPPDLRELVARLNAVLRRVRATQPPATAHGGWQVDAARHQAVAPDGRTIPLSPGELRLMAVFLEQPGEVLTRETLRTALGDGEASMPAGSRGIDLQVSRLRQKLGDDPLVPQWIRTVRGKGYVFELQRMGLPASR</sequence>
<evidence type="ECO:0000256" key="5">
    <source>
        <dbReference type="ARBA" id="ARBA00023163"/>
    </source>
</evidence>
<dbReference type="InterPro" id="IPR011006">
    <property type="entry name" value="CheY-like_superfamily"/>
</dbReference>
<dbReference type="SUPFAM" id="SSF46894">
    <property type="entry name" value="C-terminal effector domain of the bipartite response regulators"/>
    <property type="match status" value="1"/>
</dbReference>
<comment type="caution">
    <text evidence="10">The sequence shown here is derived from an EMBL/GenBank/DDBJ whole genome shotgun (WGS) entry which is preliminary data.</text>
</comment>
<evidence type="ECO:0000256" key="7">
    <source>
        <dbReference type="PROSITE-ProRule" id="PRU01091"/>
    </source>
</evidence>
<accession>A0ABT3E0U3</accession>
<dbReference type="PANTHER" id="PTHR48111:SF4">
    <property type="entry name" value="DNA-BINDING DUAL TRANSCRIPTIONAL REGULATOR OMPR"/>
    <property type="match status" value="1"/>
</dbReference>
<keyword evidence="11" id="KW-1185">Reference proteome</keyword>
<keyword evidence="4 7" id="KW-0238">DNA-binding</keyword>
<evidence type="ECO:0000313" key="11">
    <source>
        <dbReference type="Proteomes" id="UP001320843"/>
    </source>
</evidence>
<dbReference type="InterPro" id="IPR001867">
    <property type="entry name" value="OmpR/PhoB-type_DNA-bd"/>
</dbReference>
<name>A0ABT3E0U3_9XANT</name>
<evidence type="ECO:0000256" key="6">
    <source>
        <dbReference type="PROSITE-ProRule" id="PRU00169"/>
    </source>
</evidence>
<keyword evidence="3" id="KW-0805">Transcription regulation</keyword>
<proteinExistence type="predicted"/>
<dbReference type="Proteomes" id="UP001320843">
    <property type="component" value="Unassembled WGS sequence"/>
</dbReference>
<dbReference type="SMART" id="SM00862">
    <property type="entry name" value="Trans_reg_C"/>
    <property type="match status" value="1"/>
</dbReference>
<dbReference type="SUPFAM" id="SSF52172">
    <property type="entry name" value="CheY-like"/>
    <property type="match status" value="1"/>
</dbReference>
<dbReference type="InterPro" id="IPR036388">
    <property type="entry name" value="WH-like_DNA-bd_sf"/>
</dbReference>
<dbReference type="Gene3D" id="6.10.250.690">
    <property type="match status" value="1"/>
</dbReference>
<keyword evidence="5" id="KW-0804">Transcription</keyword>
<dbReference type="PANTHER" id="PTHR48111">
    <property type="entry name" value="REGULATOR OF RPOS"/>
    <property type="match status" value="1"/>
</dbReference>
<dbReference type="SMART" id="SM00448">
    <property type="entry name" value="REC"/>
    <property type="match status" value="1"/>
</dbReference>
<feature type="modified residue" description="4-aspartylphosphate" evidence="6">
    <location>
        <position position="59"/>
    </location>
</feature>
<dbReference type="Pfam" id="PF00486">
    <property type="entry name" value="Trans_reg_C"/>
    <property type="match status" value="1"/>
</dbReference>
<dbReference type="InterPro" id="IPR016032">
    <property type="entry name" value="Sig_transdc_resp-reg_C-effctor"/>
</dbReference>
<evidence type="ECO:0000259" key="9">
    <source>
        <dbReference type="PROSITE" id="PS51755"/>
    </source>
</evidence>
<dbReference type="Gene3D" id="3.40.50.2300">
    <property type="match status" value="1"/>
</dbReference>
<feature type="DNA-binding region" description="OmpR/PhoB-type" evidence="7">
    <location>
        <begin position="131"/>
        <end position="233"/>
    </location>
</feature>
<feature type="domain" description="Response regulatory" evidence="8">
    <location>
        <begin position="10"/>
        <end position="123"/>
    </location>
</feature>
<protein>
    <submittedName>
        <fullName evidence="10">Transcriptional regulatory protein OmpR</fullName>
    </submittedName>
</protein>
<keyword evidence="1 6" id="KW-0597">Phosphoprotein</keyword>
<reference evidence="10 11" key="1">
    <citation type="submission" date="2022-06" db="EMBL/GenBank/DDBJ databases">
        <title>Dynamics of rice microbiomes reveals core vertical transmitted seed endophytes.</title>
        <authorList>
            <person name="Liao K."/>
            <person name="Zhang X."/>
        </authorList>
    </citation>
    <scope>NUCLEOTIDE SEQUENCE [LARGE SCALE GENOMIC DNA]</scope>
    <source>
        <strain evidence="10 11">YT10-10-1</strain>
    </source>
</reference>
<dbReference type="InterPro" id="IPR001789">
    <property type="entry name" value="Sig_transdc_resp-reg_receiver"/>
</dbReference>
<dbReference type="PROSITE" id="PS50110">
    <property type="entry name" value="RESPONSE_REGULATORY"/>
    <property type="match status" value="1"/>
</dbReference>
<gene>
    <name evidence="10" type="ORF">NB700_003941</name>
</gene>
<evidence type="ECO:0000256" key="3">
    <source>
        <dbReference type="ARBA" id="ARBA00023015"/>
    </source>
</evidence>
<evidence type="ECO:0000256" key="2">
    <source>
        <dbReference type="ARBA" id="ARBA00023012"/>
    </source>
</evidence>
<evidence type="ECO:0000259" key="8">
    <source>
        <dbReference type="PROSITE" id="PS50110"/>
    </source>
</evidence>
<dbReference type="InterPro" id="IPR039420">
    <property type="entry name" value="WalR-like"/>
</dbReference>
<evidence type="ECO:0000256" key="4">
    <source>
        <dbReference type="ARBA" id="ARBA00023125"/>
    </source>
</evidence>
<evidence type="ECO:0000313" key="10">
    <source>
        <dbReference type="EMBL" id="MCW0401385.1"/>
    </source>
</evidence>
<dbReference type="Gene3D" id="1.10.10.10">
    <property type="entry name" value="Winged helix-like DNA-binding domain superfamily/Winged helix DNA-binding domain"/>
    <property type="match status" value="1"/>
</dbReference>
<keyword evidence="2" id="KW-0902">Two-component regulatory system</keyword>
<dbReference type="PROSITE" id="PS51755">
    <property type="entry name" value="OMPR_PHOB"/>
    <property type="match status" value="1"/>
</dbReference>
<dbReference type="Pfam" id="PF00072">
    <property type="entry name" value="Response_reg"/>
    <property type="match status" value="1"/>
</dbReference>
<organism evidence="10 11">
    <name type="scientific">Xanthomonas sacchari</name>
    <dbReference type="NCBI Taxonomy" id="56458"/>
    <lineage>
        <taxon>Bacteria</taxon>
        <taxon>Pseudomonadati</taxon>
        <taxon>Pseudomonadota</taxon>
        <taxon>Gammaproteobacteria</taxon>
        <taxon>Lysobacterales</taxon>
        <taxon>Lysobacteraceae</taxon>
        <taxon>Xanthomonas</taxon>
    </lineage>
</organism>